<evidence type="ECO:0008006" key="3">
    <source>
        <dbReference type="Google" id="ProtNLM"/>
    </source>
</evidence>
<evidence type="ECO:0000313" key="2">
    <source>
        <dbReference type="Proteomes" id="UP000823865"/>
    </source>
</evidence>
<name>A0A9E2L4G3_9BACT</name>
<gene>
    <name evidence="1" type="ORF">H9789_01500</name>
</gene>
<accession>A0A9E2L4G3</accession>
<reference evidence="1" key="1">
    <citation type="journal article" date="2021" name="PeerJ">
        <title>Extensive microbial diversity within the chicken gut microbiome revealed by metagenomics and culture.</title>
        <authorList>
            <person name="Gilroy R."/>
            <person name="Ravi A."/>
            <person name="Getino M."/>
            <person name="Pursley I."/>
            <person name="Horton D.L."/>
            <person name="Alikhan N.F."/>
            <person name="Baker D."/>
            <person name="Gharbi K."/>
            <person name="Hall N."/>
            <person name="Watson M."/>
            <person name="Adriaenssens E.M."/>
            <person name="Foster-Nyarko E."/>
            <person name="Jarju S."/>
            <person name="Secka A."/>
            <person name="Antonio M."/>
            <person name="Oren A."/>
            <person name="Chaudhuri R.R."/>
            <person name="La Ragione R."/>
            <person name="Hildebrand F."/>
            <person name="Pallen M.J."/>
        </authorList>
    </citation>
    <scope>NUCLEOTIDE SEQUENCE</scope>
    <source>
        <strain evidence="1">G3-2149</strain>
    </source>
</reference>
<dbReference type="EMBL" id="JAHLFU010000024">
    <property type="protein sequence ID" value="MBU3852504.1"/>
    <property type="molecule type" value="Genomic_DNA"/>
</dbReference>
<dbReference type="Proteomes" id="UP000823865">
    <property type="component" value="Unassembled WGS sequence"/>
</dbReference>
<protein>
    <recommendedName>
        <fullName evidence="3">DUF1566 domain-containing protein</fullName>
    </recommendedName>
</protein>
<evidence type="ECO:0000313" key="1">
    <source>
        <dbReference type="EMBL" id="MBU3852504.1"/>
    </source>
</evidence>
<reference evidence="1" key="2">
    <citation type="submission" date="2021-04" db="EMBL/GenBank/DDBJ databases">
        <authorList>
            <person name="Gilroy R."/>
        </authorList>
    </citation>
    <scope>NUCLEOTIDE SEQUENCE</scope>
    <source>
        <strain evidence="1">G3-2149</strain>
    </source>
</reference>
<dbReference type="AlphaFoldDB" id="A0A9E2L4G3"/>
<organism evidence="1 2">
    <name type="scientific">Candidatus Paraprevotella stercoravium</name>
    <dbReference type="NCBI Taxonomy" id="2838725"/>
    <lineage>
        <taxon>Bacteria</taxon>
        <taxon>Pseudomonadati</taxon>
        <taxon>Bacteroidota</taxon>
        <taxon>Bacteroidia</taxon>
        <taxon>Bacteroidales</taxon>
        <taxon>Prevotellaceae</taxon>
        <taxon>Paraprevotella</taxon>
    </lineage>
</organism>
<proteinExistence type="predicted"/>
<sequence length="205" mass="23691">MKKIFLLLLLLQSITTWGQERKQYFIGDIYDSEGVRGIVVQVKENGYHGLIMSLDEIEEYWYCNPSNPYWRMVTSASDCNNGMHNQEIISEIINLYNLSWDLFPAFKWCKDKGEGWYLPAINELVEINKAYHGGEIKKNKAAQIAFNRILEENGGKPLQNSFTNYLSSTEITGEKVYTIHFESGMFAYGKEESKGKMAIRAVRKF</sequence>
<comment type="caution">
    <text evidence="1">The sequence shown here is derived from an EMBL/GenBank/DDBJ whole genome shotgun (WGS) entry which is preliminary data.</text>
</comment>